<dbReference type="InterPro" id="IPR003808">
    <property type="entry name" value="Fe-S_metab-assoc_dom"/>
</dbReference>
<evidence type="ECO:0000313" key="1">
    <source>
        <dbReference type="EMBL" id="MBA0757228.1"/>
    </source>
</evidence>
<evidence type="ECO:0000313" key="2">
    <source>
        <dbReference type="Proteomes" id="UP000593568"/>
    </source>
</evidence>
<dbReference type="Proteomes" id="UP000593568">
    <property type="component" value="Unassembled WGS sequence"/>
</dbReference>
<dbReference type="AlphaFoldDB" id="A0A7J9D9E7"/>
<feature type="non-terminal residue" evidence="1">
    <location>
        <position position="1"/>
    </location>
</feature>
<feature type="non-terminal residue" evidence="1">
    <location>
        <position position="45"/>
    </location>
</feature>
<dbReference type="PANTHER" id="PTHR43597">
    <property type="entry name" value="SULFUR ACCEPTOR PROTEIN CSDE"/>
    <property type="match status" value="1"/>
</dbReference>
<accession>A0A7J9D9E7</accession>
<organism evidence="1 2">
    <name type="scientific">Gossypium trilobum</name>
    <dbReference type="NCBI Taxonomy" id="34281"/>
    <lineage>
        <taxon>Eukaryota</taxon>
        <taxon>Viridiplantae</taxon>
        <taxon>Streptophyta</taxon>
        <taxon>Embryophyta</taxon>
        <taxon>Tracheophyta</taxon>
        <taxon>Spermatophyta</taxon>
        <taxon>Magnoliopsida</taxon>
        <taxon>eudicotyledons</taxon>
        <taxon>Gunneridae</taxon>
        <taxon>Pentapetalae</taxon>
        <taxon>rosids</taxon>
        <taxon>malvids</taxon>
        <taxon>Malvales</taxon>
        <taxon>Malvaceae</taxon>
        <taxon>Malvoideae</taxon>
        <taxon>Gossypium</taxon>
    </lineage>
</organism>
<proteinExistence type="predicted"/>
<gene>
    <name evidence="1" type="ORF">Gotri_020338</name>
</gene>
<comment type="caution">
    <text evidence="1">The sequence shown here is derived from an EMBL/GenBank/DDBJ whole genome shotgun (WGS) entry which is preliminary data.</text>
</comment>
<keyword evidence="2" id="KW-1185">Reference proteome</keyword>
<name>A0A7J9D9E7_9ROSI</name>
<dbReference type="PANTHER" id="PTHR43597:SF6">
    <property type="entry name" value="FE-S METABOLISM ASSOCIATED DOMAIN-CONTAINING PROTEIN"/>
    <property type="match status" value="1"/>
</dbReference>
<sequence length="45" mass="5076">TSYLPPRKLSTLVAEFQSLLEPLDRVKRLLHYASLLPPLPASSRT</sequence>
<reference evidence="1 2" key="1">
    <citation type="journal article" date="2019" name="Genome Biol. Evol.">
        <title>Insights into the evolution of the New World diploid cottons (Gossypium, subgenus Houzingenia) based on genome sequencing.</title>
        <authorList>
            <person name="Grover C.E."/>
            <person name="Arick M.A. 2nd"/>
            <person name="Thrash A."/>
            <person name="Conover J.L."/>
            <person name="Sanders W.S."/>
            <person name="Peterson D.G."/>
            <person name="Frelichowski J.E."/>
            <person name="Scheffler J.A."/>
            <person name="Scheffler B.E."/>
            <person name="Wendel J.F."/>
        </authorList>
    </citation>
    <scope>NUCLEOTIDE SEQUENCE [LARGE SCALE GENOMIC DNA]</scope>
    <source>
        <strain evidence="1">8</strain>
        <tissue evidence="1">Leaf</tissue>
    </source>
</reference>
<dbReference type="EMBL" id="JABEZW010000001">
    <property type="protein sequence ID" value="MBA0757228.1"/>
    <property type="molecule type" value="Genomic_DNA"/>
</dbReference>
<protein>
    <submittedName>
        <fullName evidence="1">Uncharacterized protein</fullName>
    </submittedName>
</protein>
<dbReference type="Gene3D" id="3.90.1010.10">
    <property type="match status" value="1"/>
</dbReference>